<gene>
    <name evidence="3" type="ORF">DDJ31_09285</name>
    <name evidence="2" type="ORF">ELQ87_29980</name>
</gene>
<evidence type="ECO:0000313" key="3">
    <source>
        <dbReference type="EMBL" id="QCN85161.1"/>
    </source>
</evidence>
<organism evidence="2 4">
    <name type="scientific">Streptomyces griseoviridis</name>
    <dbReference type="NCBI Taxonomy" id="45398"/>
    <lineage>
        <taxon>Bacteria</taxon>
        <taxon>Bacillati</taxon>
        <taxon>Actinomycetota</taxon>
        <taxon>Actinomycetes</taxon>
        <taxon>Kitasatosporales</taxon>
        <taxon>Streptomycetaceae</taxon>
        <taxon>Streptomyces</taxon>
    </lineage>
</organism>
<dbReference type="CDD" id="cd00093">
    <property type="entry name" value="HTH_XRE"/>
    <property type="match status" value="1"/>
</dbReference>
<dbReference type="OrthoDB" id="3210663at2"/>
<dbReference type="InterPro" id="IPR001387">
    <property type="entry name" value="Cro/C1-type_HTH"/>
</dbReference>
<keyword evidence="5" id="KW-1185">Reference proteome</keyword>
<dbReference type="GO" id="GO:0003677">
    <property type="term" value="F:DNA binding"/>
    <property type="evidence" value="ECO:0007669"/>
    <property type="project" value="InterPro"/>
</dbReference>
<dbReference type="PROSITE" id="PS50943">
    <property type="entry name" value="HTH_CROC1"/>
    <property type="match status" value="1"/>
</dbReference>
<dbReference type="KEGG" id="sgd:ELQ87_29980"/>
<proteinExistence type="predicted"/>
<dbReference type="Proteomes" id="UP000501753">
    <property type="component" value="Chromosome"/>
</dbReference>
<dbReference type="Proteomes" id="UP000271291">
    <property type="component" value="Chromosome"/>
</dbReference>
<dbReference type="SMART" id="SM00530">
    <property type="entry name" value="HTH_XRE"/>
    <property type="match status" value="1"/>
</dbReference>
<evidence type="ECO:0000313" key="5">
    <source>
        <dbReference type="Proteomes" id="UP000501753"/>
    </source>
</evidence>
<dbReference type="SUPFAM" id="SSF47413">
    <property type="entry name" value="lambda repressor-like DNA-binding domains"/>
    <property type="match status" value="1"/>
</dbReference>
<dbReference type="Pfam" id="PF01381">
    <property type="entry name" value="HTH_3"/>
    <property type="match status" value="1"/>
</dbReference>
<dbReference type="RefSeq" id="WP_127180774.1">
    <property type="nucleotide sequence ID" value="NZ_CP029078.1"/>
</dbReference>
<evidence type="ECO:0000313" key="4">
    <source>
        <dbReference type="Proteomes" id="UP000271291"/>
    </source>
</evidence>
<dbReference type="EMBL" id="CP034687">
    <property type="protein sequence ID" value="AZS87987.1"/>
    <property type="molecule type" value="Genomic_DNA"/>
</dbReference>
<dbReference type="EMBL" id="CP029078">
    <property type="protein sequence ID" value="QCN85161.1"/>
    <property type="molecule type" value="Genomic_DNA"/>
</dbReference>
<feature type="domain" description="HTH cro/C1-type" evidence="1">
    <location>
        <begin position="16"/>
        <end position="69"/>
    </location>
</feature>
<evidence type="ECO:0000313" key="2">
    <source>
        <dbReference type="EMBL" id="AZS87987.1"/>
    </source>
</evidence>
<dbReference type="InterPro" id="IPR010982">
    <property type="entry name" value="Lambda_DNA-bd_dom_sf"/>
</dbReference>
<protein>
    <submittedName>
        <fullName evidence="2">XRE family transcriptional regulator</fullName>
    </submittedName>
</protein>
<evidence type="ECO:0000259" key="1">
    <source>
        <dbReference type="PROSITE" id="PS50943"/>
    </source>
</evidence>
<name>A0A3S9ZJN4_STRGD</name>
<sequence length="414" mass="45494">MRERTDIASPHPGNRLKELRLLRGLTQEGLAERAGLSLGVVKKLEGGGNARLDTYHGLARALGVRTSALFESGGAHAATRKDDDNIDLMPLRQAIAPAVTYSGRLTDTVAVDPDLGRLRSTAVEVGTAYHRDHYAYVAEFLPSLVHAAHAAVAHFDDGPEHTEAVRIRSDVLQMAGRYLTQVRAYDLAHTALRDAISDAVRADDLGSVAAAVYQQGWLLMRQGRLDEAEQVSVTTADAVEPRISRATKATLGAWGKLLVHGSAAAARNNRPAEAREILRLGRTAGVALGAGQAVAVSSWGRFDWRTVAFQGIENQLVAEKPDRVLRLSEKLPAPTDRKGRLFMRRHLLDVAQAHVMMRTPGEATVILWSLMNETPEWLRHQQMAAATFHDAVRKSGRRRMTLKERELAKFFGRR</sequence>
<dbReference type="Gene3D" id="1.10.260.40">
    <property type="entry name" value="lambda repressor-like DNA-binding domains"/>
    <property type="match status" value="1"/>
</dbReference>
<reference evidence="3 5" key="1">
    <citation type="submission" date="2018-04" db="EMBL/GenBank/DDBJ databases">
        <title>Complete genome sequences of Streptomyces griseoviridis K61 and characterization of antagonistic properties of biological control agents.</title>
        <authorList>
            <person name="Mariita R.M."/>
            <person name="Sello J.K."/>
        </authorList>
    </citation>
    <scope>NUCLEOTIDE SEQUENCE [LARGE SCALE GENOMIC DNA]</scope>
    <source>
        <strain evidence="3 5">K61</strain>
    </source>
</reference>
<accession>A0A3S9ZJN4</accession>
<dbReference type="AlphaFoldDB" id="A0A3S9ZJN4"/>
<reference evidence="2 4" key="2">
    <citation type="submission" date="2018-12" db="EMBL/GenBank/DDBJ databases">
        <title>Streptomyces griseoviridis F1-27 complete genome.</title>
        <authorList>
            <person name="Mariita R.M."/>
            <person name="Sello J.K."/>
        </authorList>
    </citation>
    <scope>NUCLEOTIDE SEQUENCE [LARGE SCALE GENOMIC DNA]</scope>
    <source>
        <strain evidence="2 4">F1-27</strain>
    </source>
</reference>